<organism evidence="1">
    <name type="scientific">marine sediment metagenome</name>
    <dbReference type="NCBI Taxonomy" id="412755"/>
    <lineage>
        <taxon>unclassified sequences</taxon>
        <taxon>metagenomes</taxon>
        <taxon>ecological metagenomes</taxon>
    </lineage>
</organism>
<protein>
    <submittedName>
        <fullName evidence="1">Uncharacterized protein</fullName>
    </submittedName>
</protein>
<evidence type="ECO:0000313" key="1">
    <source>
        <dbReference type="EMBL" id="KKM64346.1"/>
    </source>
</evidence>
<accession>A0A0F9JPM9</accession>
<gene>
    <name evidence="1" type="ORF">LCGC14_1502310</name>
</gene>
<dbReference type="AlphaFoldDB" id="A0A0F9JPM9"/>
<name>A0A0F9JPM9_9ZZZZ</name>
<reference evidence="1" key="1">
    <citation type="journal article" date="2015" name="Nature">
        <title>Complex archaea that bridge the gap between prokaryotes and eukaryotes.</title>
        <authorList>
            <person name="Spang A."/>
            <person name="Saw J.H."/>
            <person name="Jorgensen S.L."/>
            <person name="Zaremba-Niedzwiedzka K."/>
            <person name="Martijn J."/>
            <person name="Lind A.E."/>
            <person name="van Eijk R."/>
            <person name="Schleper C."/>
            <person name="Guy L."/>
            <person name="Ettema T.J."/>
        </authorList>
    </citation>
    <scope>NUCLEOTIDE SEQUENCE</scope>
</reference>
<sequence>MAKAFAALVDECERKLEDSSNAIWTAANLGSDLEDALREISEYQSFLLKYVYIQI</sequence>
<proteinExistence type="predicted"/>
<comment type="caution">
    <text evidence="1">The sequence shown here is derived from an EMBL/GenBank/DDBJ whole genome shotgun (WGS) entry which is preliminary data.</text>
</comment>
<dbReference type="EMBL" id="LAZR01010919">
    <property type="protein sequence ID" value="KKM64346.1"/>
    <property type="molecule type" value="Genomic_DNA"/>
</dbReference>